<protein>
    <submittedName>
        <fullName evidence="3">Uncharacterized protein</fullName>
    </submittedName>
</protein>
<feature type="compositionally biased region" description="Polar residues" evidence="1">
    <location>
        <begin position="289"/>
        <end position="307"/>
    </location>
</feature>
<evidence type="ECO:0000256" key="1">
    <source>
        <dbReference type="SAM" id="MobiDB-lite"/>
    </source>
</evidence>
<organism evidence="3 4">
    <name type="scientific">Steccherinum ochraceum</name>
    <dbReference type="NCBI Taxonomy" id="92696"/>
    <lineage>
        <taxon>Eukaryota</taxon>
        <taxon>Fungi</taxon>
        <taxon>Dikarya</taxon>
        <taxon>Basidiomycota</taxon>
        <taxon>Agaricomycotina</taxon>
        <taxon>Agaricomycetes</taxon>
        <taxon>Polyporales</taxon>
        <taxon>Steccherinaceae</taxon>
        <taxon>Steccherinum</taxon>
    </lineage>
</organism>
<accession>A0A4R0RAR6</accession>
<sequence length="722" mass="76894">MATDNNASAPSPVMSLVRFQAWNAGLSGFIAARAAHFRAAFGLGIPFGYVWFGFALLYVDTPEKRLPLSPTAQSSSPPSLPPPASAVASATAALRAPSFVVHPRRPDLKLSPPLARAGTHELALEDVRPSSSPGASPVAVQPSSFIISGPISAKTRRDELNAIATELRVLGFPDPKGFNKKESLFRELNKFIDMRKNAIQDDARLLPLVSARAPPQAEAGHSKKTSADRAAEDEAEARKAPVPPSGAYKKLLKHGFSADPPAQYERLHATKPTRVGNVGTVAEREDNESLNPSSPSQHPSPMTSVPQSIDDDGGIQGAGGADDTMASDEGPGDHNSDASGPPPTPKGRGGNQHRQIIIRLCSDVDILEVHLTESNSLRVATELSDGRISYSVLLTDAVPAILKSYSPMKNDKGARLYRAGFTGGGTHISIGSIANFLPGGDTSKHLSSQRINKLKLVKGEDDALVGELYLQPGGHVHDDSLPVLPMNHAPAALEPGNHAEGSNTQGAANPGGSNVPVPGDTPVAAELKVVLSSFIADLEGLGRGTTVNTVLARHLAIVNSAEHLRTNGYTPRSGLHAFRFPQDHHNPTVRGRTFTKADIISALGIGGTSASKYATLVEEVEKHAYARKWIKDPDGPLAAKFGPMSTSELRDWMETHNADGKRTVPKEPKGKKRRAQRGEDEDRPVKKKMTEKAAGKKRATSNVLNSSDLDQEEEVTFDSDED</sequence>
<reference evidence="3 4" key="1">
    <citation type="submission" date="2018-11" db="EMBL/GenBank/DDBJ databases">
        <title>Genome assembly of Steccherinum ochraceum LE-BIN_3174, the white-rot fungus of the Steccherinaceae family (The Residual Polyporoid clade, Polyporales, Basidiomycota).</title>
        <authorList>
            <person name="Fedorova T.V."/>
            <person name="Glazunova O.A."/>
            <person name="Landesman E.O."/>
            <person name="Moiseenko K.V."/>
            <person name="Psurtseva N.V."/>
            <person name="Savinova O.S."/>
            <person name="Shakhova N.V."/>
            <person name="Tyazhelova T.V."/>
            <person name="Vasina D.V."/>
        </authorList>
    </citation>
    <scope>NUCLEOTIDE SEQUENCE [LARGE SCALE GENOMIC DNA]</scope>
    <source>
        <strain evidence="3 4">LE-BIN_3174</strain>
    </source>
</reference>
<proteinExistence type="predicted"/>
<feature type="compositionally biased region" description="Basic and acidic residues" evidence="1">
    <location>
        <begin position="676"/>
        <end position="694"/>
    </location>
</feature>
<keyword evidence="2" id="KW-0812">Transmembrane</keyword>
<dbReference type="AlphaFoldDB" id="A0A4R0RAR6"/>
<feature type="compositionally biased region" description="Low complexity" evidence="1">
    <location>
        <begin position="67"/>
        <end position="77"/>
    </location>
</feature>
<comment type="caution">
    <text evidence="3">The sequence shown here is derived from an EMBL/GenBank/DDBJ whole genome shotgun (WGS) entry which is preliminary data.</text>
</comment>
<evidence type="ECO:0000256" key="2">
    <source>
        <dbReference type="SAM" id="Phobius"/>
    </source>
</evidence>
<feature type="region of interest" description="Disordered" evidence="1">
    <location>
        <begin position="655"/>
        <end position="722"/>
    </location>
</feature>
<gene>
    <name evidence="3" type="ORF">EIP91_009670</name>
</gene>
<keyword evidence="4" id="KW-1185">Reference proteome</keyword>
<feature type="compositionally biased region" description="Acidic residues" evidence="1">
    <location>
        <begin position="709"/>
        <end position="722"/>
    </location>
</feature>
<feature type="region of interest" description="Disordered" evidence="1">
    <location>
        <begin position="67"/>
        <end position="87"/>
    </location>
</feature>
<name>A0A4R0RAR6_9APHY</name>
<feature type="region of interest" description="Disordered" evidence="1">
    <location>
        <begin position="491"/>
        <end position="519"/>
    </location>
</feature>
<feature type="transmembrane region" description="Helical" evidence="2">
    <location>
        <begin position="39"/>
        <end position="59"/>
    </location>
</feature>
<keyword evidence="2" id="KW-0472">Membrane</keyword>
<evidence type="ECO:0000313" key="3">
    <source>
        <dbReference type="EMBL" id="TCD60688.1"/>
    </source>
</evidence>
<feature type="region of interest" description="Disordered" evidence="1">
    <location>
        <begin position="212"/>
        <end position="249"/>
    </location>
</feature>
<feature type="compositionally biased region" description="Basic and acidic residues" evidence="1">
    <location>
        <begin position="225"/>
        <end position="239"/>
    </location>
</feature>
<dbReference type="EMBL" id="RWJN01000559">
    <property type="protein sequence ID" value="TCD60688.1"/>
    <property type="molecule type" value="Genomic_DNA"/>
</dbReference>
<dbReference type="OrthoDB" id="3019385at2759"/>
<feature type="compositionally biased region" description="Basic and acidic residues" evidence="1">
    <location>
        <begin position="655"/>
        <end position="668"/>
    </location>
</feature>
<keyword evidence="2" id="KW-1133">Transmembrane helix</keyword>
<evidence type="ECO:0000313" key="4">
    <source>
        <dbReference type="Proteomes" id="UP000292702"/>
    </source>
</evidence>
<feature type="region of interest" description="Disordered" evidence="1">
    <location>
        <begin position="284"/>
        <end position="352"/>
    </location>
</feature>
<dbReference type="Proteomes" id="UP000292702">
    <property type="component" value="Unassembled WGS sequence"/>
</dbReference>